<feature type="compositionally biased region" description="Pro residues" evidence="1">
    <location>
        <begin position="252"/>
        <end position="267"/>
    </location>
</feature>
<dbReference type="GeneID" id="30907452"/>
<accession>A0A1B1DV30</accession>
<dbReference type="EMBL" id="CP016242">
    <property type="protein sequence ID" value="ANQ06633.1"/>
    <property type="molecule type" value="Genomic_DNA"/>
</dbReference>
<dbReference type="Proteomes" id="UP000092716">
    <property type="component" value="Chromosome 4"/>
</dbReference>
<dbReference type="KEGG" id="pcot:PCOAH_00007290"/>
<feature type="compositionally biased region" description="Basic and acidic residues" evidence="1">
    <location>
        <begin position="658"/>
        <end position="667"/>
    </location>
</feature>
<organism evidence="4 5">
    <name type="scientific">Plasmodium coatneyi</name>
    <dbReference type="NCBI Taxonomy" id="208452"/>
    <lineage>
        <taxon>Eukaryota</taxon>
        <taxon>Sar</taxon>
        <taxon>Alveolata</taxon>
        <taxon>Apicomplexa</taxon>
        <taxon>Aconoidasida</taxon>
        <taxon>Haemosporida</taxon>
        <taxon>Plasmodiidae</taxon>
        <taxon>Plasmodium</taxon>
    </lineage>
</organism>
<keyword evidence="2" id="KW-0472">Membrane</keyword>
<proteinExistence type="predicted"/>
<feature type="compositionally biased region" description="Polar residues" evidence="1">
    <location>
        <begin position="402"/>
        <end position="420"/>
    </location>
</feature>
<feature type="compositionally biased region" description="Basic and acidic residues" evidence="1">
    <location>
        <begin position="678"/>
        <end position="689"/>
    </location>
</feature>
<feature type="compositionally biased region" description="Polar residues" evidence="1">
    <location>
        <begin position="342"/>
        <end position="355"/>
    </location>
</feature>
<feature type="region of interest" description="Disordered" evidence="1">
    <location>
        <begin position="334"/>
        <end position="424"/>
    </location>
</feature>
<keyword evidence="2" id="KW-1133">Transmembrane helix</keyword>
<evidence type="ECO:0000313" key="5">
    <source>
        <dbReference type="Proteomes" id="UP000092716"/>
    </source>
</evidence>
<gene>
    <name evidence="4" type="ORF">PCOAH_00007290</name>
</gene>
<feature type="region of interest" description="Disordered" evidence="1">
    <location>
        <begin position="222"/>
        <end position="310"/>
    </location>
</feature>
<dbReference type="InterPro" id="IPR024288">
    <property type="entry name" value="SICA_C"/>
</dbReference>
<dbReference type="OrthoDB" id="376328at2759"/>
<feature type="compositionally biased region" description="Basic and acidic residues" evidence="1">
    <location>
        <begin position="278"/>
        <end position="288"/>
    </location>
</feature>
<feature type="region of interest" description="Disordered" evidence="1">
    <location>
        <begin position="517"/>
        <end position="566"/>
    </location>
</feature>
<dbReference type="Pfam" id="PF12879">
    <property type="entry name" value="SICA_C"/>
    <property type="match status" value="1"/>
</dbReference>
<feature type="compositionally biased region" description="Basic and acidic residues" evidence="1">
    <location>
        <begin position="529"/>
        <end position="551"/>
    </location>
</feature>
<feature type="region of interest" description="Disordered" evidence="1">
    <location>
        <begin position="658"/>
        <end position="701"/>
    </location>
</feature>
<keyword evidence="2" id="KW-0812">Transmembrane</keyword>
<feature type="domain" description="Schizont-infected cell agglutination C-terminal" evidence="3">
    <location>
        <begin position="501"/>
        <end position="627"/>
    </location>
</feature>
<keyword evidence="5" id="KW-1185">Reference proteome</keyword>
<sequence length="701" mass="78038">MNYSEWKTLIALCENLDDNLDTGMSKYEDFCKIMIRNILLITAPGNQYRNQGGGGTCKREVKGIPLCSLLKVWMEYMRYLCAPWKIMEHAFNGVDQVKENLFQDKNLVPCDYTKYAGLYREGTDMLPGIWKLLHEGVIHNRVGIVTKHRWCTDHGTMRTRHNAPVVSARARNDGSVADAAVSSDQKLRELQSDIEKMEEELKKEQEAELELLHDALQEAIEESNKQAQPEQQHPPPPPQPARPANPEDPGGQQPPPPPPPPAPPVLPPVNEGEGPQLKNDDQSEDRKKSPSKTPDDYDTGSVAVSWNGKQGEFQVTGGRVELPGEPDLTALKGIVVEEPPGTLTNSGTTAVTPTQEPKDSVNLRDPASSHAVKPTSTTPQLTPDGREEPTAGGNEEQDQALVPSNTIGTTSKDTSSQGAGKTTPLIPLEPVVHRITLDGTLTDVQDKGLRVPELPTKKAQSIPIAVPLVSKIDNLPELLTPYLPTIPVFIGMSAMTYLLWKYFAFFGKGRKRYRRAYQGRGPPPLEEQLPDHVDDQDDGPHEYTLVKERRQPRSLPTGRTKRSKKQGVVRRTIIDIHLEVLDECQKEDLHSTKEGFFEILVQEFMGSGFREKDFVPTEGVAEEQVSSSDCEFREEGFVPKECVPKDQVQGSDSVFREEDFVPKEGIPKEQVQGSNSGFREEDFLPREEISVEQVPRSDSGF</sequence>
<feature type="transmembrane region" description="Helical" evidence="2">
    <location>
        <begin position="482"/>
        <end position="505"/>
    </location>
</feature>
<reference evidence="5" key="1">
    <citation type="submission" date="2016-06" db="EMBL/GenBank/DDBJ databases">
        <title>First high quality genome sequence of Plasmodium coatneyi using continuous long reads from single molecule, real-time sequencing.</title>
        <authorList>
            <person name="Chien J.-T."/>
            <person name="Pakala S.B."/>
            <person name="Geraldo J.A."/>
            <person name="Lapp S.A."/>
            <person name="Barnwell J.W."/>
            <person name="Kissinger J.C."/>
            <person name="Galinski M.R."/>
            <person name="Humphrey J.C."/>
        </authorList>
    </citation>
    <scope>NUCLEOTIDE SEQUENCE [LARGE SCALE GENOMIC DNA]</scope>
    <source>
        <strain evidence="5">Hackeri</strain>
    </source>
</reference>
<protein>
    <submittedName>
        <fullName evidence="4">SICA antigen</fullName>
    </submittedName>
</protein>
<evidence type="ECO:0000313" key="4">
    <source>
        <dbReference type="EMBL" id="ANQ06633.1"/>
    </source>
</evidence>
<evidence type="ECO:0000256" key="2">
    <source>
        <dbReference type="SAM" id="Phobius"/>
    </source>
</evidence>
<evidence type="ECO:0000256" key="1">
    <source>
        <dbReference type="SAM" id="MobiDB-lite"/>
    </source>
</evidence>
<feature type="compositionally biased region" description="Pro residues" evidence="1">
    <location>
        <begin position="232"/>
        <end position="243"/>
    </location>
</feature>
<dbReference type="RefSeq" id="XP_019913328.1">
    <property type="nucleotide sequence ID" value="XM_020057539.1"/>
</dbReference>
<name>A0A1B1DV30_9APIC</name>
<dbReference type="VEuPathDB" id="PlasmoDB:PCOAH_00007290"/>
<dbReference type="AlphaFoldDB" id="A0A1B1DV30"/>
<evidence type="ECO:0000259" key="3">
    <source>
        <dbReference type="Pfam" id="PF12879"/>
    </source>
</evidence>